<dbReference type="Gene3D" id="2.60.40.10">
    <property type="entry name" value="Immunoglobulins"/>
    <property type="match status" value="1"/>
</dbReference>
<proteinExistence type="predicted"/>
<feature type="domain" description="Ig-like" evidence="4">
    <location>
        <begin position="9"/>
        <end position="98"/>
    </location>
</feature>
<evidence type="ECO:0000256" key="1">
    <source>
        <dbReference type="ARBA" id="ARBA00022737"/>
    </source>
</evidence>
<evidence type="ECO:0000313" key="6">
    <source>
        <dbReference type="WBParaSite" id="SMUV_0000251301-mRNA-1"/>
    </source>
</evidence>
<keyword evidence="3" id="KW-0393">Immunoglobulin domain</keyword>
<dbReference type="PANTHER" id="PTHR47633">
    <property type="entry name" value="IMMUNOGLOBULIN"/>
    <property type="match status" value="1"/>
</dbReference>
<dbReference type="SUPFAM" id="SSF48726">
    <property type="entry name" value="Immunoglobulin"/>
    <property type="match status" value="1"/>
</dbReference>
<dbReference type="GO" id="GO:0004672">
    <property type="term" value="F:protein kinase activity"/>
    <property type="evidence" value="ECO:0007669"/>
    <property type="project" value="TreeGrafter"/>
</dbReference>
<dbReference type="InterPro" id="IPR036179">
    <property type="entry name" value="Ig-like_dom_sf"/>
</dbReference>
<dbReference type="WBParaSite" id="SMUV_0000251301-mRNA-1">
    <property type="protein sequence ID" value="SMUV_0000251301-mRNA-1"/>
    <property type="gene ID" value="SMUV_0000251301"/>
</dbReference>
<dbReference type="SMART" id="SM00409">
    <property type="entry name" value="IG"/>
    <property type="match status" value="1"/>
</dbReference>
<dbReference type="SMART" id="SM00408">
    <property type="entry name" value="IGc2"/>
    <property type="match status" value="1"/>
</dbReference>
<dbReference type="AlphaFoldDB" id="A0A0N5AE68"/>
<dbReference type="InterPro" id="IPR003598">
    <property type="entry name" value="Ig_sub2"/>
</dbReference>
<keyword evidence="1" id="KW-0677">Repeat</keyword>
<name>A0A0N5AE68_9BILA</name>
<dbReference type="InterPro" id="IPR013783">
    <property type="entry name" value="Ig-like_fold"/>
</dbReference>
<dbReference type="Proteomes" id="UP000046393">
    <property type="component" value="Unplaced"/>
</dbReference>
<dbReference type="STRING" id="451379.A0A0N5AE68"/>
<dbReference type="PANTHER" id="PTHR47633:SF8">
    <property type="entry name" value="SPEG NEIGHBOR PROTEIN"/>
    <property type="match status" value="1"/>
</dbReference>
<evidence type="ECO:0000313" key="5">
    <source>
        <dbReference type="Proteomes" id="UP000046393"/>
    </source>
</evidence>
<accession>A0A0N5AE68</accession>
<keyword evidence="2" id="KW-1015">Disulfide bond</keyword>
<dbReference type="FunFam" id="2.60.40.10:FF:000032">
    <property type="entry name" value="palladin isoform X1"/>
    <property type="match status" value="1"/>
</dbReference>
<organism evidence="5 6">
    <name type="scientific">Syphacia muris</name>
    <dbReference type="NCBI Taxonomy" id="451379"/>
    <lineage>
        <taxon>Eukaryota</taxon>
        <taxon>Metazoa</taxon>
        <taxon>Ecdysozoa</taxon>
        <taxon>Nematoda</taxon>
        <taxon>Chromadorea</taxon>
        <taxon>Rhabditida</taxon>
        <taxon>Spirurina</taxon>
        <taxon>Oxyuridomorpha</taxon>
        <taxon>Oxyuroidea</taxon>
        <taxon>Oxyuridae</taxon>
        <taxon>Syphacia</taxon>
    </lineage>
</organism>
<sequence length="115" mass="12972">MFSSEYILDEFIEHPYSQSFAEGQSGELRCIAPNAVPKPEVVWYKDGYAIQRNQDGHIIHSNDDSLLISPVSLFDEGKYYCVATNIVGQRQSDIAVISVYAGVVWTENWLVNVDL</sequence>
<reference evidence="6" key="1">
    <citation type="submission" date="2017-02" db="UniProtKB">
        <authorList>
            <consortium name="WormBaseParasite"/>
        </authorList>
    </citation>
    <scope>IDENTIFICATION</scope>
</reference>
<protein>
    <submittedName>
        <fullName evidence="6">Ig-like domain-containing protein</fullName>
    </submittedName>
</protein>
<dbReference type="InterPro" id="IPR003599">
    <property type="entry name" value="Ig_sub"/>
</dbReference>
<dbReference type="Pfam" id="PF07679">
    <property type="entry name" value="I-set"/>
    <property type="match status" value="1"/>
</dbReference>
<dbReference type="PROSITE" id="PS50835">
    <property type="entry name" value="IG_LIKE"/>
    <property type="match status" value="1"/>
</dbReference>
<evidence type="ECO:0000259" key="4">
    <source>
        <dbReference type="PROSITE" id="PS50835"/>
    </source>
</evidence>
<evidence type="ECO:0000256" key="2">
    <source>
        <dbReference type="ARBA" id="ARBA00023157"/>
    </source>
</evidence>
<dbReference type="InterPro" id="IPR013098">
    <property type="entry name" value="Ig_I-set"/>
</dbReference>
<keyword evidence="5" id="KW-1185">Reference proteome</keyword>
<dbReference type="InterPro" id="IPR007110">
    <property type="entry name" value="Ig-like_dom"/>
</dbReference>
<evidence type="ECO:0000256" key="3">
    <source>
        <dbReference type="ARBA" id="ARBA00023319"/>
    </source>
</evidence>